<reference evidence="1" key="1">
    <citation type="journal article" date="2021" name="Nat. Commun.">
        <title>Genetic determinants of endophytism in the Arabidopsis root mycobiome.</title>
        <authorList>
            <person name="Mesny F."/>
            <person name="Miyauchi S."/>
            <person name="Thiergart T."/>
            <person name="Pickel B."/>
            <person name="Atanasova L."/>
            <person name="Karlsson M."/>
            <person name="Huettel B."/>
            <person name="Barry K.W."/>
            <person name="Haridas S."/>
            <person name="Chen C."/>
            <person name="Bauer D."/>
            <person name="Andreopoulos W."/>
            <person name="Pangilinan J."/>
            <person name="LaButti K."/>
            <person name="Riley R."/>
            <person name="Lipzen A."/>
            <person name="Clum A."/>
            <person name="Drula E."/>
            <person name="Henrissat B."/>
            <person name="Kohler A."/>
            <person name="Grigoriev I.V."/>
            <person name="Martin F.M."/>
            <person name="Hacquard S."/>
        </authorList>
    </citation>
    <scope>NUCLEOTIDE SEQUENCE</scope>
    <source>
        <strain evidence="1">MPI-CAGE-AT-0016</strain>
    </source>
</reference>
<dbReference type="Proteomes" id="UP000813385">
    <property type="component" value="Unassembled WGS sequence"/>
</dbReference>
<name>A0A8K0TC00_9PEZI</name>
<organism evidence="1 2">
    <name type="scientific">Plectosphaerella cucumerina</name>
    <dbReference type="NCBI Taxonomy" id="40658"/>
    <lineage>
        <taxon>Eukaryota</taxon>
        <taxon>Fungi</taxon>
        <taxon>Dikarya</taxon>
        <taxon>Ascomycota</taxon>
        <taxon>Pezizomycotina</taxon>
        <taxon>Sordariomycetes</taxon>
        <taxon>Hypocreomycetidae</taxon>
        <taxon>Glomerellales</taxon>
        <taxon>Plectosphaerellaceae</taxon>
        <taxon>Plectosphaerella</taxon>
    </lineage>
</organism>
<comment type="caution">
    <text evidence="1">The sequence shown here is derived from an EMBL/GenBank/DDBJ whole genome shotgun (WGS) entry which is preliminary data.</text>
</comment>
<dbReference type="OrthoDB" id="4793776at2759"/>
<sequence length="213" mass="24187">MSNMDGPRAFPRKIKKYADLTGQERLLADDLIHKLSHYGLLNIRANAKSRKKFWDRVFRSGWDTSNKVPCVPPKPPKRDISQVALPIGTLTHDAVSNSPGKKLSPKRRAGALTESMTKAVEHYEAKESERVNEWNLSVLIMWARRRLRIYLRLIDNRSARAARDRLLVSVVEKLAEMRVMVAQLVPGKVEGWKGVVDSDDEVVVIDSDEDGFN</sequence>
<protein>
    <submittedName>
        <fullName evidence="1">Uncharacterized protein</fullName>
    </submittedName>
</protein>
<accession>A0A8K0TC00</accession>
<evidence type="ECO:0000313" key="2">
    <source>
        <dbReference type="Proteomes" id="UP000813385"/>
    </source>
</evidence>
<gene>
    <name evidence="1" type="ORF">B0T11DRAFT_320042</name>
</gene>
<proteinExistence type="predicted"/>
<dbReference type="AlphaFoldDB" id="A0A8K0TC00"/>
<keyword evidence="2" id="KW-1185">Reference proteome</keyword>
<evidence type="ECO:0000313" key="1">
    <source>
        <dbReference type="EMBL" id="KAH7359125.1"/>
    </source>
</evidence>
<dbReference type="EMBL" id="JAGPXD010000004">
    <property type="protein sequence ID" value="KAH7359125.1"/>
    <property type="molecule type" value="Genomic_DNA"/>
</dbReference>